<accession>A0A8J3IEH2</accession>
<dbReference type="EMBL" id="BNJF01000011">
    <property type="protein sequence ID" value="GHO51277.1"/>
    <property type="molecule type" value="Genomic_DNA"/>
</dbReference>
<organism evidence="1 2">
    <name type="scientific">Ktedonospora formicarum</name>
    <dbReference type="NCBI Taxonomy" id="2778364"/>
    <lineage>
        <taxon>Bacteria</taxon>
        <taxon>Bacillati</taxon>
        <taxon>Chloroflexota</taxon>
        <taxon>Ktedonobacteria</taxon>
        <taxon>Ktedonobacterales</taxon>
        <taxon>Ktedonobacteraceae</taxon>
        <taxon>Ktedonospora</taxon>
    </lineage>
</organism>
<dbReference type="AlphaFoldDB" id="A0A8J3IEH2"/>
<evidence type="ECO:0000313" key="2">
    <source>
        <dbReference type="Proteomes" id="UP000612362"/>
    </source>
</evidence>
<evidence type="ECO:0008006" key="3">
    <source>
        <dbReference type="Google" id="ProtNLM"/>
    </source>
</evidence>
<protein>
    <recommendedName>
        <fullName evidence="3">Transposase</fullName>
    </recommendedName>
</protein>
<sequence length="150" mass="16733">MSSTQDDLTGLLCEAKDLLSVPIHGIISDGQLSIRRAVATAMPQVPHQLCHFHYLREAGKPLYEADRHAKKELKKQVRGVRPIERAIEGRDDEEAEVIHAYCLAVRASVTDDGIPPLSASGLRLQQRLQAISNSLDRMEEKRGFPKNLND</sequence>
<dbReference type="Proteomes" id="UP000612362">
    <property type="component" value="Unassembled WGS sequence"/>
</dbReference>
<name>A0A8J3IEH2_9CHLR</name>
<reference evidence="1" key="1">
    <citation type="submission" date="2020-10" db="EMBL/GenBank/DDBJ databases">
        <title>Taxonomic study of unclassified bacteria belonging to the class Ktedonobacteria.</title>
        <authorList>
            <person name="Yabe S."/>
            <person name="Wang C.M."/>
            <person name="Zheng Y."/>
            <person name="Sakai Y."/>
            <person name="Cavaletti L."/>
            <person name="Monciardini P."/>
            <person name="Donadio S."/>
        </authorList>
    </citation>
    <scope>NUCLEOTIDE SEQUENCE</scope>
    <source>
        <strain evidence="1">SOSP1-1</strain>
    </source>
</reference>
<proteinExistence type="predicted"/>
<keyword evidence="2" id="KW-1185">Reference proteome</keyword>
<evidence type="ECO:0000313" key="1">
    <source>
        <dbReference type="EMBL" id="GHO51277.1"/>
    </source>
</evidence>
<gene>
    <name evidence="1" type="ORF">KSX_94400</name>
</gene>
<comment type="caution">
    <text evidence="1">The sequence shown here is derived from an EMBL/GenBank/DDBJ whole genome shotgun (WGS) entry which is preliminary data.</text>
</comment>